<dbReference type="SUPFAM" id="SSF69572">
    <property type="entry name" value="Activating enzymes of the ubiquitin-like proteins"/>
    <property type="match status" value="1"/>
</dbReference>
<sequence>MFNYYDTASSRAGISEVSAKLALGRVAIVGVGGTGSYVLDLLAKTPVGEIHLFDGDKFLNHNAFRSPGAPAVEDLEKQMKKVDYFTSQYSRMHRHIIPHPDFLTSENVALLQGMDFVFLCMDRGLDKRGIVDKLVEWGMPFIDVGMSVFLVDNQLLGMLRVTASTNDKRDNIQKKIPFVNGNENDEYAQNIQVADLNALNAALAVHKWKKLCGFYQDLERENHTTYDINVNQLNSQDQL</sequence>
<dbReference type="Gene3D" id="3.40.50.720">
    <property type="entry name" value="NAD(P)-binding Rossmann-like Domain"/>
    <property type="match status" value="1"/>
</dbReference>
<accession>A0A645AKK3</accession>
<name>A0A645AKK3_9ZZZZ</name>
<reference evidence="2" key="1">
    <citation type="submission" date="2019-08" db="EMBL/GenBank/DDBJ databases">
        <authorList>
            <person name="Kucharzyk K."/>
            <person name="Murdoch R.W."/>
            <person name="Higgins S."/>
            <person name="Loffler F."/>
        </authorList>
    </citation>
    <scope>NUCLEOTIDE SEQUENCE</scope>
</reference>
<evidence type="ECO:0000313" key="2">
    <source>
        <dbReference type="EMBL" id="MPM53567.1"/>
    </source>
</evidence>
<evidence type="ECO:0000259" key="1">
    <source>
        <dbReference type="Pfam" id="PF00899"/>
    </source>
</evidence>
<comment type="caution">
    <text evidence="2">The sequence shown here is derived from an EMBL/GenBank/DDBJ whole genome shotgun (WGS) entry which is preliminary data.</text>
</comment>
<dbReference type="GO" id="GO:0008641">
    <property type="term" value="F:ubiquitin-like modifier activating enzyme activity"/>
    <property type="evidence" value="ECO:0007669"/>
    <property type="project" value="InterPro"/>
</dbReference>
<dbReference type="AlphaFoldDB" id="A0A645AKK3"/>
<dbReference type="CDD" id="cd01483">
    <property type="entry name" value="E1_enzyme_family"/>
    <property type="match status" value="1"/>
</dbReference>
<protein>
    <recommendedName>
        <fullName evidence="1">THIF-type NAD/FAD binding fold domain-containing protein</fullName>
    </recommendedName>
</protein>
<feature type="domain" description="THIF-type NAD/FAD binding fold" evidence="1">
    <location>
        <begin position="19"/>
        <end position="149"/>
    </location>
</feature>
<dbReference type="NCBIfam" id="NF004805">
    <property type="entry name" value="PRK06153.1-4"/>
    <property type="match status" value="1"/>
</dbReference>
<dbReference type="InterPro" id="IPR000594">
    <property type="entry name" value="ThiF_NAD_FAD-bd"/>
</dbReference>
<dbReference type="EMBL" id="VSSQ01014399">
    <property type="protein sequence ID" value="MPM53567.1"/>
    <property type="molecule type" value="Genomic_DNA"/>
</dbReference>
<proteinExistence type="predicted"/>
<dbReference type="Pfam" id="PF00899">
    <property type="entry name" value="ThiF"/>
    <property type="match status" value="1"/>
</dbReference>
<dbReference type="InterPro" id="IPR035985">
    <property type="entry name" value="Ubiquitin-activating_enz"/>
</dbReference>
<organism evidence="2">
    <name type="scientific">bioreactor metagenome</name>
    <dbReference type="NCBI Taxonomy" id="1076179"/>
    <lineage>
        <taxon>unclassified sequences</taxon>
        <taxon>metagenomes</taxon>
        <taxon>ecological metagenomes</taxon>
    </lineage>
</organism>
<gene>
    <name evidence="2" type="ORF">SDC9_100335</name>
</gene>